<dbReference type="InterPro" id="IPR000627">
    <property type="entry name" value="Intradiol_dOase_C"/>
</dbReference>
<protein>
    <submittedName>
        <fullName evidence="2">Intradiol ring-cleavage dioxygenase</fullName>
    </submittedName>
</protein>
<comment type="caution">
    <text evidence="2">The sequence shown here is derived from an EMBL/GenBank/DDBJ whole genome shotgun (WGS) entry which is preliminary data.</text>
</comment>
<sequence>MDKRKFLKNGFLGLGAIAVIPSVISSCSRDENEEGEAEVIAPPVNGQSCQVSPVEMVGPFPIKTPAQLAQSNIIGDRTGVPLLMKITIQDQSNGCLPLAGVLVDVWQCDKDGNYSQYGGNQLQATNYNSQNFLRGRQTTDSKGEVSFISVFPGWYPGRAPHIHVEVLTAGGASLLVTQIAFPVTAYSTVYASNGYNGAPDRSNTQDSLFSDSLSRNMADSVTGNISDGYTLSKVITVS</sequence>
<accession>A0ABV6BZV2</accession>
<dbReference type="Gene3D" id="2.60.130.10">
    <property type="entry name" value="Aromatic compound dioxygenase"/>
    <property type="match status" value="1"/>
</dbReference>
<name>A0ABV6BZV2_9FLAO</name>
<reference evidence="2 3" key="1">
    <citation type="submission" date="2024-09" db="EMBL/GenBank/DDBJ databases">
        <authorList>
            <person name="Sun Q."/>
            <person name="Mori K."/>
        </authorList>
    </citation>
    <scope>NUCLEOTIDE SEQUENCE [LARGE SCALE GENOMIC DNA]</scope>
    <source>
        <strain evidence="2 3">CGMCC 1.12926</strain>
    </source>
</reference>
<dbReference type="GO" id="GO:0051213">
    <property type="term" value="F:dioxygenase activity"/>
    <property type="evidence" value="ECO:0007669"/>
    <property type="project" value="UniProtKB-KW"/>
</dbReference>
<gene>
    <name evidence="2" type="ORF">ACFFLS_21025</name>
</gene>
<evidence type="ECO:0000313" key="3">
    <source>
        <dbReference type="Proteomes" id="UP001589734"/>
    </source>
</evidence>
<dbReference type="Proteomes" id="UP001589734">
    <property type="component" value="Unassembled WGS sequence"/>
</dbReference>
<evidence type="ECO:0000313" key="2">
    <source>
        <dbReference type="EMBL" id="MFC0079542.1"/>
    </source>
</evidence>
<evidence type="ECO:0000259" key="1">
    <source>
        <dbReference type="Pfam" id="PF00775"/>
    </source>
</evidence>
<dbReference type="RefSeq" id="WP_379687197.1">
    <property type="nucleotide sequence ID" value="NZ_JBHLYW010000022.1"/>
</dbReference>
<keyword evidence="3" id="KW-1185">Reference proteome</keyword>
<dbReference type="PANTHER" id="PTHR34315">
    <property type="match status" value="1"/>
</dbReference>
<dbReference type="EMBL" id="JBHLYW010000022">
    <property type="protein sequence ID" value="MFC0079542.1"/>
    <property type="molecule type" value="Genomic_DNA"/>
</dbReference>
<dbReference type="PROSITE" id="PS51257">
    <property type="entry name" value="PROKAR_LIPOPROTEIN"/>
    <property type="match status" value="1"/>
</dbReference>
<dbReference type="PANTHER" id="PTHR34315:SF1">
    <property type="entry name" value="INTRADIOL RING-CLEAVAGE DIOXYGENASES DOMAIN-CONTAINING PROTEIN-RELATED"/>
    <property type="match status" value="1"/>
</dbReference>
<keyword evidence="2" id="KW-0560">Oxidoreductase</keyword>
<dbReference type="InterPro" id="IPR015889">
    <property type="entry name" value="Intradiol_dOase_core"/>
</dbReference>
<proteinExistence type="predicted"/>
<feature type="domain" description="Intradiol ring-cleavage dioxygenases" evidence="1">
    <location>
        <begin position="73"/>
        <end position="181"/>
    </location>
</feature>
<dbReference type="SUPFAM" id="SSF49482">
    <property type="entry name" value="Aromatic compound dioxygenase"/>
    <property type="match status" value="1"/>
</dbReference>
<keyword evidence="2" id="KW-0223">Dioxygenase</keyword>
<organism evidence="2 3">
    <name type="scientific">Flavobacterium procerum</name>
    <dbReference type="NCBI Taxonomy" id="1455569"/>
    <lineage>
        <taxon>Bacteria</taxon>
        <taxon>Pseudomonadati</taxon>
        <taxon>Bacteroidota</taxon>
        <taxon>Flavobacteriia</taxon>
        <taxon>Flavobacteriales</taxon>
        <taxon>Flavobacteriaceae</taxon>
        <taxon>Flavobacterium</taxon>
    </lineage>
</organism>
<dbReference type="Pfam" id="PF00775">
    <property type="entry name" value="Dioxygenase_C"/>
    <property type="match status" value="1"/>
</dbReference>